<keyword evidence="4" id="KW-0378">Hydrolase</keyword>
<dbReference type="GO" id="GO:0046872">
    <property type="term" value="F:metal ion binding"/>
    <property type="evidence" value="ECO:0007669"/>
    <property type="project" value="UniProtKB-KW"/>
</dbReference>
<dbReference type="Gene3D" id="3.90.79.10">
    <property type="entry name" value="Nucleoside Triphosphate Pyrophosphohydrolase"/>
    <property type="match status" value="1"/>
</dbReference>
<dbReference type="EMBL" id="CAFBLU010000012">
    <property type="protein sequence ID" value="CAB4873664.1"/>
    <property type="molecule type" value="Genomic_DNA"/>
</dbReference>
<dbReference type="InterPro" id="IPR000086">
    <property type="entry name" value="NUDIX_hydrolase_dom"/>
</dbReference>
<keyword evidence="5" id="KW-0460">Magnesium</keyword>
<evidence type="ECO:0000256" key="4">
    <source>
        <dbReference type="ARBA" id="ARBA00022801"/>
    </source>
</evidence>
<dbReference type="GO" id="GO:0010945">
    <property type="term" value="F:coenzyme A diphosphatase activity"/>
    <property type="evidence" value="ECO:0007669"/>
    <property type="project" value="InterPro"/>
</dbReference>
<organism evidence="8">
    <name type="scientific">freshwater metagenome</name>
    <dbReference type="NCBI Taxonomy" id="449393"/>
    <lineage>
        <taxon>unclassified sequences</taxon>
        <taxon>metagenomes</taxon>
        <taxon>ecological metagenomes</taxon>
    </lineage>
</organism>
<evidence type="ECO:0000256" key="3">
    <source>
        <dbReference type="ARBA" id="ARBA00022723"/>
    </source>
</evidence>
<reference evidence="8" key="1">
    <citation type="submission" date="2020-05" db="EMBL/GenBank/DDBJ databases">
        <authorList>
            <person name="Chiriac C."/>
            <person name="Salcher M."/>
            <person name="Ghai R."/>
            <person name="Kavagutti S V."/>
        </authorList>
    </citation>
    <scope>NUCLEOTIDE SEQUENCE</scope>
</reference>
<evidence type="ECO:0000256" key="2">
    <source>
        <dbReference type="ARBA" id="ARBA00001946"/>
    </source>
</evidence>
<keyword evidence="3" id="KW-0479">Metal-binding</keyword>
<evidence type="ECO:0000256" key="5">
    <source>
        <dbReference type="ARBA" id="ARBA00022842"/>
    </source>
</evidence>
<evidence type="ECO:0000256" key="1">
    <source>
        <dbReference type="ARBA" id="ARBA00001936"/>
    </source>
</evidence>
<comment type="cofactor">
    <cofactor evidence="2">
        <name>Mg(2+)</name>
        <dbReference type="ChEBI" id="CHEBI:18420"/>
    </cofactor>
</comment>
<dbReference type="PANTHER" id="PTHR12992:SF11">
    <property type="entry name" value="MITOCHONDRIAL COENZYME A DIPHOSPHATASE NUDT8"/>
    <property type="match status" value="1"/>
</dbReference>
<evidence type="ECO:0000313" key="8">
    <source>
        <dbReference type="EMBL" id="CAB4873664.1"/>
    </source>
</evidence>
<dbReference type="AlphaFoldDB" id="A0A6J7DYR2"/>
<dbReference type="InterPro" id="IPR045121">
    <property type="entry name" value="CoAse"/>
</dbReference>
<comment type="cofactor">
    <cofactor evidence="1">
        <name>Mn(2+)</name>
        <dbReference type="ChEBI" id="CHEBI:29035"/>
    </cofactor>
</comment>
<feature type="domain" description="Nudix hydrolase" evidence="7">
    <location>
        <begin position="28"/>
        <end position="164"/>
    </location>
</feature>
<dbReference type="CDD" id="cd03426">
    <property type="entry name" value="NUDIX_CoAse_Nudt7"/>
    <property type="match status" value="1"/>
</dbReference>
<dbReference type="SUPFAM" id="SSF55811">
    <property type="entry name" value="Nudix"/>
    <property type="match status" value="1"/>
</dbReference>
<dbReference type="PROSITE" id="PS51462">
    <property type="entry name" value="NUDIX"/>
    <property type="match status" value="1"/>
</dbReference>
<evidence type="ECO:0000259" key="7">
    <source>
        <dbReference type="PROSITE" id="PS51462"/>
    </source>
</evidence>
<gene>
    <name evidence="8" type="ORF">UFOPK3444_00880</name>
</gene>
<evidence type="ECO:0000256" key="6">
    <source>
        <dbReference type="ARBA" id="ARBA00023211"/>
    </source>
</evidence>
<proteinExistence type="predicted"/>
<dbReference type="Pfam" id="PF00293">
    <property type="entry name" value="NUDIX"/>
    <property type="match status" value="1"/>
</dbReference>
<sequence>MDPAGTIARLQPLLLSVETALDLEPPAAVESAVLVPLTDDNGVLSVILTRRRDDLRHHAGEYSFPGGRRDPGEVNLLATALRETHEEIGIPPTQVQLIGALQPTATIATGFSVHPFVGVVPTGTALIAAPDEVAEILLVPLADLIAGADRAVMKRRDLAFRTAVFPVNERVIWGATARILSDLLARIGPASA</sequence>
<accession>A0A6J7DYR2</accession>
<dbReference type="InterPro" id="IPR015797">
    <property type="entry name" value="NUDIX_hydrolase-like_dom_sf"/>
</dbReference>
<protein>
    <submittedName>
        <fullName evidence="8">Unannotated protein</fullName>
    </submittedName>
</protein>
<keyword evidence="6" id="KW-0464">Manganese</keyword>
<name>A0A6J7DYR2_9ZZZZ</name>
<dbReference type="PANTHER" id="PTHR12992">
    <property type="entry name" value="NUDIX HYDROLASE"/>
    <property type="match status" value="1"/>
</dbReference>